<reference evidence="2" key="1">
    <citation type="journal article" date="2019" name="Nat. Commun.">
        <title>Genome-wide association mapping of date palm fruit traits.</title>
        <authorList>
            <person name="Hazzouri K.M."/>
            <person name="Gros-Balthazard M."/>
            <person name="Flowers J.M."/>
            <person name="Copetti D."/>
            <person name="Lemansour A."/>
            <person name="Lebrun M."/>
            <person name="Masmoudi K."/>
            <person name="Ferrand S."/>
            <person name="Dhar M.I."/>
            <person name="Fresquez Z.A."/>
            <person name="Rosas U."/>
            <person name="Zhang J."/>
            <person name="Talag J."/>
            <person name="Lee S."/>
            <person name="Kudrna D."/>
            <person name="Powell R.F."/>
            <person name="Leitch I.J."/>
            <person name="Krueger R.R."/>
            <person name="Wing R.A."/>
            <person name="Amiri K.M.A."/>
            <person name="Purugganan M.D."/>
        </authorList>
    </citation>
    <scope>NUCLEOTIDE SEQUENCE [LARGE SCALE GENOMIC DNA]</scope>
    <source>
        <strain evidence="2">cv. Khalas</strain>
    </source>
</reference>
<evidence type="ECO:0000313" key="3">
    <source>
        <dbReference type="RefSeq" id="XP_038984413.1"/>
    </source>
</evidence>
<dbReference type="InterPro" id="IPR015943">
    <property type="entry name" value="WD40/YVTN_repeat-like_dom_sf"/>
</dbReference>
<proteinExistence type="predicted"/>
<accession>A0A8B9AK66</accession>
<dbReference type="GO" id="GO:0006334">
    <property type="term" value="P:nucleosome assembly"/>
    <property type="evidence" value="ECO:0007669"/>
    <property type="project" value="TreeGrafter"/>
</dbReference>
<keyword evidence="2" id="KW-1185">Reference proteome</keyword>
<dbReference type="GO" id="GO:0005634">
    <property type="term" value="C:nucleus"/>
    <property type="evidence" value="ECO:0007669"/>
    <property type="project" value="TreeGrafter"/>
</dbReference>
<evidence type="ECO:0000313" key="2">
    <source>
        <dbReference type="Proteomes" id="UP000228380"/>
    </source>
</evidence>
<dbReference type="PROSITE" id="PS50082">
    <property type="entry name" value="WD_REPEATS_2"/>
    <property type="match status" value="1"/>
</dbReference>
<gene>
    <name evidence="3" type="primary">LOC120111428</name>
</gene>
<dbReference type="GeneID" id="120111428"/>
<dbReference type="SUPFAM" id="SSF50978">
    <property type="entry name" value="WD40 repeat-like"/>
    <property type="match status" value="1"/>
</dbReference>
<dbReference type="GO" id="GO:0006335">
    <property type="term" value="P:DNA replication-dependent chromatin assembly"/>
    <property type="evidence" value="ECO:0007669"/>
    <property type="project" value="InterPro"/>
</dbReference>
<organism evidence="2 3">
    <name type="scientific">Phoenix dactylifera</name>
    <name type="common">Date palm</name>
    <dbReference type="NCBI Taxonomy" id="42345"/>
    <lineage>
        <taxon>Eukaryota</taxon>
        <taxon>Viridiplantae</taxon>
        <taxon>Streptophyta</taxon>
        <taxon>Embryophyta</taxon>
        <taxon>Tracheophyta</taxon>
        <taxon>Spermatophyta</taxon>
        <taxon>Magnoliopsida</taxon>
        <taxon>Liliopsida</taxon>
        <taxon>Arecaceae</taxon>
        <taxon>Coryphoideae</taxon>
        <taxon>Phoeniceae</taxon>
        <taxon>Phoenix</taxon>
    </lineage>
</organism>
<dbReference type="AlphaFoldDB" id="A0A8B9AK66"/>
<dbReference type="Proteomes" id="UP000228380">
    <property type="component" value="Chromosome 7"/>
</dbReference>
<sequence length="105" mass="11623">MRGGTVRINWHDTQPVLTLDVHPTTRLLATGGANHDIKLWVVTSDESQKKLPAVSYQNSLSYHSSAVNVLRFSLSGEKFLLGLPDRIQNLVNNIVIENEVSSQNA</sequence>
<dbReference type="KEGG" id="pda:120111428"/>
<dbReference type="InterPro" id="IPR001680">
    <property type="entry name" value="WD40_rpt"/>
</dbReference>
<protein>
    <submittedName>
        <fullName evidence="3">Chromatin assembly factor 1 subunit FAS2 homolog</fullName>
    </submittedName>
</protein>
<dbReference type="PANTHER" id="PTHR15271:SF4">
    <property type="entry name" value="CHROMATIN ASSEMBLY FACTOR 1 SUBUNIT B"/>
    <property type="match status" value="1"/>
</dbReference>
<dbReference type="InterPro" id="IPR045145">
    <property type="entry name" value="PTHR15271"/>
</dbReference>
<dbReference type="PANTHER" id="PTHR15271">
    <property type="entry name" value="CHROMATIN ASSEMBLY FACTOR 1 SUBUNIT B"/>
    <property type="match status" value="1"/>
</dbReference>
<dbReference type="InterPro" id="IPR036322">
    <property type="entry name" value="WD40_repeat_dom_sf"/>
</dbReference>
<dbReference type="GO" id="GO:0033186">
    <property type="term" value="C:CAF-1 complex"/>
    <property type="evidence" value="ECO:0007669"/>
    <property type="project" value="TreeGrafter"/>
</dbReference>
<keyword evidence="1" id="KW-0853">WD repeat</keyword>
<name>A0A8B9AK66_PHODC</name>
<feature type="repeat" description="WD" evidence="1">
    <location>
        <begin position="16"/>
        <end position="50"/>
    </location>
</feature>
<dbReference type="RefSeq" id="XP_038984413.1">
    <property type="nucleotide sequence ID" value="XM_039128485.1"/>
</dbReference>
<dbReference type="OrthoDB" id="71227at2759"/>
<evidence type="ECO:0000256" key="1">
    <source>
        <dbReference type="PROSITE-ProRule" id="PRU00221"/>
    </source>
</evidence>
<dbReference type="Gene3D" id="2.130.10.10">
    <property type="entry name" value="YVTN repeat-like/Quinoprotein amine dehydrogenase"/>
    <property type="match status" value="1"/>
</dbReference>
<reference evidence="3" key="2">
    <citation type="submission" date="2025-08" db="UniProtKB">
        <authorList>
            <consortium name="RefSeq"/>
        </authorList>
    </citation>
    <scope>IDENTIFICATION</scope>
    <source>
        <tissue evidence="3">Young leaves</tissue>
    </source>
</reference>
<dbReference type="Pfam" id="PF00400">
    <property type="entry name" value="WD40"/>
    <property type="match status" value="1"/>
</dbReference>